<dbReference type="Proteomes" id="UP000316096">
    <property type="component" value="Unassembled WGS sequence"/>
</dbReference>
<feature type="domain" description="Aldehyde dehydrogenase" evidence="2">
    <location>
        <begin position="6"/>
        <end position="441"/>
    </location>
</feature>
<dbReference type="InterPro" id="IPR016161">
    <property type="entry name" value="Ald_DH/histidinol_DH"/>
</dbReference>
<dbReference type="AlphaFoldDB" id="A0A543BTJ1"/>
<dbReference type="InterPro" id="IPR016163">
    <property type="entry name" value="Ald_DH_C"/>
</dbReference>
<dbReference type="RefSeq" id="WP_141963966.1">
    <property type="nucleotide sequence ID" value="NZ_VFOZ01000003.1"/>
</dbReference>
<dbReference type="InterPro" id="IPR016162">
    <property type="entry name" value="Ald_DH_N"/>
</dbReference>
<dbReference type="OrthoDB" id="9770537at2"/>
<accession>A0A543BTJ1</accession>
<dbReference type="SUPFAM" id="SSF53720">
    <property type="entry name" value="ALDH-like"/>
    <property type="match status" value="1"/>
</dbReference>
<dbReference type="GO" id="GO:0016620">
    <property type="term" value="F:oxidoreductase activity, acting on the aldehyde or oxo group of donors, NAD or NADP as acceptor"/>
    <property type="evidence" value="ECO:0007669"/>
    <property type="project" value="InterPro"/>
</dbReference>
<dbReference type="Gene3D" id="3.40.309.10">
    <property type="entry name" value="Aldehyde Dehydrogenase, Chain A, domain 2"/>
    <property type="match status" value="1"/>
</dbReference>
<dbReference type="InterPro" id="IPR044151">
    <property type="entry name" value="ALDH_KGSADH"/>
</dbReference>
<gene>
    <name evidence="3" type="ORF">FB559_8768</name>
</gene>
<comment type="caution">
    <text evidence="3">The sequence shown here is derived from an EMBL/GenBank/DDBJ whole genome shotgun (WGS) entry which is preliminary data.</text>
</comment>
<evidence type="ECO:0000313" key="3">
    <source>
        <dbReference type="EMBL" id="TQL88149.1"/>
    </source>
</evidence>
<organism evidence="3 4">
    <name type="scientific">Actinoallomurus bryophytorum</name>
    <dbReference type="NCBI Taxonomy" id="1490222"/>
    <lineage>
        <taxon>Bacteria</taxon>
        <taxon>Bacillati</taxon>
        <taxon>Actinomycetota</taxon>
        <taxon>Actinomycetes</taxon>
        <taxon>Streptosporangiales</taxon>
        <taxon>Thermomonosporaceae</taxon>
        <taxon>Actinoallomurus</taxon>
    </lineage>
</organism>
<evidence type="ECO:0000259" key="2">
    <source>
        <dbReference type="Pfam" id="PF00171"/>
    </source>
</evidence>
<dbReference type="Pfam" id="PF00171">
    <property type="entry name" value="Aldedh"/>
    <property type="match status" value="1"/>
</dbReference>
<dbReference type="EMBL" id="VFOZ01000003">
    <property type="protein sequence ID" value="TQL88149.1"/>
    <property type="molecule type" value="Genomic_DNA"/>
</dbReference>
<name>A0A543BTJ1_9ACTN</name>
<protein>
    <submittedName>
        <fullName evidence="3">NADP-dependent aldehyde dehydrogenase</fullName>
    </submittedName>
</protein>
<evidence type="ECO:0000256" key="1">
    <source>
        <dbReference type="ARBA" id="ARBA00023002"/>
    </source>
</evidence>
<dbReference type="CDD" id="cd07129">
    <property type="entry name" value="ALDH_KGSADH"/>
    <property type="match status" value="1"/>
</dbReference>
<sequence>MTAVTSVDARSGEVVTTVAQESTTEETAAACESAAAAFPGLEAMGRHGRAGLLRAMAESLEAAREQVVQVADRESALGEQRLNGELTRTCFQLRLFADVLHEGSYVEATIDHAGPTGMGPRPDVRRMLVPLGPVGVFGASNFPLAFSVPGGDTASAIAAGCPVVVKAHPSHPATSQLCSDLLTGAVREARAPEGTLGLVHGGQAGTDLVGHPAIRAVGFTGSYRGGRALFDLANARPDPIPFYAEMGSLNPLVVTPAAAAERAAEIAEGYVASFTLGAGQFCTKPGLVFVPAGEAGRRFREEAARRVGELGGMVLLNAGIRDAFSEGAERLGGAPGAEVVAAGNGPLAPVLVAVRAPDLNGPLLEECFGPAAVLVEYSGEEELLAALSALPGNLTATIHAGEDDTALTARLATVLREKAGRLVWNGFPTGVAVSHAMHHGGPHPATSNPLHTSVGATSIRRFLRPVAWQDAPETVLPPELHDAGPGIPRRVDGVLLTE</sequence>
<proteinExistence type="predicted"/>
<dbReference type="InterPro" id="IPR050740">
    <property type="entry name" value="Aldehyde_DH_Superfamily"/>
</dbReference>
<keyword evidence="1" id="KW-0560">Oxidoreductase</keyword>
<dbReference type="Gene3D" id="3.40.605.10">
    <property type="entry name" value="Aldehyde Dehydrogenase, Chain A, domain 1"/>
    <property type="match status" value="1"/>
</dbReference>
<reference evidence="3 4" key="1">
    <citation type="submission" date="2019-06" db="EMBL/GenBank/DDBJ databases">
        <title>Sequencing the genomes of 1000 actinobacteria strains.</title>
        <authorList>
            <person name="Klenk H.-P."/>
        </authorList>
    </citation>
    <scope>NUCLEOTIDE SEQUENCE [LARGE SCALE GENOMIC DNA]</scope>
    <source>
        <strain evidence="3 4">DSM 102200</strain>
    </source>
</reference>
<keyword evidence="4" id="KW-1185">Reference proteome</keyword>
<dbReference type="PANTHER" id="PTHR43353:SF3">
    <property type="entry name" value="ALDEHYDE DEHYDROGENASE-RELATED"/>
    <property type="match status" value="1"/>
</dbReference>
<dbReference type="InterPro" id="IPR015590">
    <property type="entry name" value="Aldehyde_DH_dom"/>
</dbReference>
<evidence type="ECO:0000313" key="4">
    <source>
        <dbReference type="Proteomes" id="UP000316096"/>
    </source>
</evidence>
<dbReference type="PANTHER" id="PTHR43353">
    <property type="entry name" value="SUCCINATE-SEMIALDEHYDE DEHYDROGENASE, MITOCHONDRIAL"/>
    <property type="match status" value="1"/>
</dbReference>